<keyword evidence="3" id="KW-1185">Reference proteome</keyword>
<dbReference type="Gene3D" id="3.90.950.20">
    <property type="entry name" value="CinA-like"/>
    <property type="match status" value="1"/>
</dbReference>
<name>A0A160PU99_9CORY</name>
<evidence type="ECO:0000259" key="1">
    <source>
        <dbReference type="Pfam" id="PF02464"/>
    </source>
</evidence>
<dbReference type="Pfam" id="PF02464">
    <property type="entry name" value="CinA"/>
    <property type="match status" value="1"/>
</dbReference>
<dbReference type="InterPro" id="IPR008136">
    <property type="entry name" value="CinA_C"/>
</dbReference>
<reference evidence="2 3" key="1">
    <citation type="submission" date="2016-02" db="EMBL/GenBank/DDBJ databases">
        <title>Corynebacterium glutamicum N24 whole genome sequencing project.</title>
        <authorList>
            <person name="Matsutani M."/>
            <person name="Nangtapong N."/>
            <person name="Yakushi T."/>
            <person name="Matsushita K."/>
        </authorList>
    </citation>
    <scope>NUCLEOTIDE SEQUENCE [LARGE SCALE GENOMIC DNA]</scope>
    <source>
        <strain evidence="2 3">N24</strain>
    </source>
</reference>
<dbReference type="InterPro" id="IPR036653">
    <property type="entry name" value="CinA-like_C"/>
</dbReference>
<dbReference type="EMBL" id="AP017369">
    <property type="protein sequence ID" value="BAU96671.1"/>
    <property type="molecule type" value="Genomic_DNA"/>
</dbReference>
<gene>
    <name evidence="2" type="ORF">N24_2409</name>
</gene>
<dbReference type="RefSeq" id="WP_096457488.1">
    <property type="nucleotide sequence ID" value="NZ_AP017369.1"/>
</dbReference>
<dbReference type="NCBIfam" id="TIGR00199">
    <property type="entry name" value="PncC_domain"/>
    <property type="match status" value="1"/>
</dbReference>
<organism evidence="2 3">
    <name type="scientific">Corynebacterium suranareeae</name>
    <dbReference type="NCBI Taxonomy" id="2506452"/>
    <lineage>
        <taxon>Bacteria</taxon>
        <taxon>Bacillati</taxon>
        <taxon>Actinomycetota</taxon>
        <taxon>Actinomycetes</taxon>
        <taxon>Mycobacteriales</taxon>
        <taxon>Corynebacteriaceae</taxon>
        <taxon>Corynebacterium</taxon>
    </lineage>
</organism>
<dbReference type="Proteomes" id="UP000218244">
    <property type="component" value="Chromosome"/>
</dbReference>
<protein>
    <submittedName>
        <fullName evidence="2">Competence-damage inducible protein</fullName>
    </submittedName>
</protein>
<feature type="domain" description="CinA C-terminal" evidence="1">
    <location>
        <begin position="5"/>
        <end position="151"/>
    </location>
</feature>
<dbReference type="AlphaFoldDB" id="A0A160PU99"/>
<sequence length="159" mass="16772">MTLTNVATQISELATHHGFTVAVAESLTGGKITSRLSAAPDSSRWLAGGIVCYETRIKYEVLGVPEGTPVITEAAVNAMVTGIADLMTADATVAVSGAGGPSDQEGKPPGTTWIAVMVRDAIHTELHHFRGEPEEILHATEEHALHLLYNKLVEACSTI</sequence>
<proteinExistence type="predicted"/>
<dbReference type="KEGG" id="csur:N24_2409"/>
<accession>A0A160PU99</accession>
<evidence type="ECO:0000313" key="2">
    <source>
        <dbReference type="EMBL" id="BAU96671.1"/>
    </source>
</evidence>
<dbReference type="SUPFAM" id="SSF142433">
    <property type="entry name" value="CinA-like"/>
    <property type="match status" value="1"/>
</dbReference>
<evidence type="ECO:0000313" key="3">
    <source>
        <dbReference type="Proteomes" id="UP000218244"/>
    </source>
</evidence>